<feature type="transmembrane region" description="Helical" evidence="1">
    <location>
        <begin position="345"/>
        <end position="368"/>
    </location>
</feature>
<dbReference type="PROSITE" id="PS50850">
    <property type="entry name" value="MFS"/>
    <property type="match status" value="1"/>
</dbReference>
<dbReference type="Proteomes" id="UP000050515">
    <property type="component" value="Unassembled WGS sequence"/>
</dbReference>
<evidence type="ECO:0000313" key="4">
    <source>
        <dbReference type="Proteomes" id="UP000050515"/>
    </source>
</evidence>
<comment type="caution">
    <text evidence="3">The sequence shown here is derived from an EMBL/GenBank/DDBJ whole genome shotgun (WGS) entry which is preliminary data.</text>
</comment>
<feature type="transmembrane region" description="Helical" evidence="1">
    <location>
        <begin position="374"/>
        <end position="394"/>
    </location>
</feature>
<feature type="transmembrane region" description="Helical" evidence="1">
    <location>
        <begin position="253"/>
        <end position="273"/>
    </location>
</feature>
<accession>A0A0P9CKZ8</accession>
<evidence type="ECO:0000313" key="3">
    <source>
        <dbReference type="EMBL" id="KPV46087.1"/>
    </source>
</evidence>
<dbReference type="Pfam" id="PF07690">
    <property type="entry name" value="MFS_1"/>
    <property type="match status" value="1"/>
</dbReference>
<feature type="transmembrane region" description="Helical" evidence="1">
    <location>
        <begin position="29"/>
        <end position="53"/>
    </location>
</feature>
<dbReference type="RefSeq" id="WP_054964391.1">
    <property type="nucleotide sequence ID" value="NZ_LJCQ01000307.1"/>
</dbReference>
<protein>
    <submittedName>
        <fullName evidence="3">Transporter</fullName>
    </submittedName>
</protein>
<feature type="transmembrane region" description="Helical" evidence="1">
    <location>
        <begin position="139"/>
        <end position="159"/>
    </location>
</feature>
<dbReference type="EMBL" id="LJCQ01000307">
    <property type="protein sequence ID" value="KPV46087.1"/>
    <property type="molecule type" value="Genomic_DNA"/>
</dbReference>
<dbReference type="PANTHER" id="PTHR43129">
    <property type="entry name" value="FOSMIDOMYCIN RESISTANCE PROTEIN"/>
    <property type="match status" value="1"/>
</dbReference>
<proteinExistence type="predicted"/>
<dbReference type="InterPro" id="IPR011701">
    <property type="entry name" value="MFS"/>
</dbReference>
<feature type="transmembrane region" description="Helical" evidence="1">
    <location>
        <begin position="285"/>
        <end position="307"/>
    </location>
</feature>
<feature type="transmembrane region" description="Helical" evidence="1">
    <location>
        <begin position="73"/>
        <end position="93"/>
    </location>
</feature>
<feature type="transmembrane region" description="Helical" evidence="1">
    <location>
        <begin position="99"/>
        <end position="118"/>
    </location>
</feature>
<sequence length="408" mass="44793">MKEDLRSLIFTSLGHFTNDGNFLLFPTLIAYYKLIPGVSVPLLGAMAIVYNLISGFLGSPIGRLADRIDHDGFLIFTGIFIEATSVMLFGVSFIVSHNIIDYTILIAAVLLGIGQAFYHPIGASILSFTYGKKRSPTAMGYNGSFGSIGRAVIPFILVYSIDFFGKVNGLYIIGVYTFASAFIILAGLSFFRRSKYKIDEGKVTKITREKPKLGDYKKFLIALTLIVFIRSIFMMGTVTFVPDYLDDVLNSKILMGDVVSISFLSAVAGQPYFGSMVRKRGGRFTVALTTILSTIFFGIFLIVHTFALLTVVYLLYVFAAFSGFPVLLGYVAQVIPSEFSTESNALIWSFGNIVGGSVGIAIVTLLLFLKVTLFISFVYMLIFAIISVILLPLLPKNKKESDKLKNAS</sequence>
<evidence type="ECO:0000256" key="1">
    <source>
        <dbReference type="SAM" id="Phobius"/>
    </source>
</evidence>
<name>A0A0P9CKZ8_9ARCH</name>
<dbReference type="SUPFAM" id="SSF103473">
    <property type="entry name" value="MFS general substrate transporter"/>
    <property type="match status" value="1"/>
</dbReference>
<dbReference type="PATRIC" id="fig|507754.4.peg.1741"/>
<reference evidence="3 4" key="1">
    <citation type="submission" date="2015-09" db="EMBL/GenBank/DDBJ databases">
        <title>Draft genome sequence of Acidiplasma aeolicum DSM 18409.</title>
        <authorList>
            <person name="Hemp J."/>
        </authorList>
    </citation>
    <scope>NUCLEOTIDE SEQUENCE [LARGE SCALE GENOMIC DNA]</scope>
    <source>
        <strain evidence="3 4">V</strain>
    </source>
</reference>
<organism evidence="3 4">
    <name type="scientific">Acidiplasma aeolicum</name>
    <dbReference type="NCBI Taxonomy" id="507754"/>
    <lineage>
        <taxon>Archaea</taxon>
        <taxon>Methanobacteriati</taxon>
        <taxon>Thermoplasmatota</taxon>
        <taxon>Thermoplasmata</taxon>
        <taxon>Thermoplasmatales</taxon>
        <taxon>Ferroplasmaceae</taxon>
        <taxon>Acidiplasma</taxon>
    </lineage>
</organism>
<dbReference type="AlphaFoldDB" id="A0A0P9CKZ8"/>
<feature type="domain" description="Major facilitator superfamily (MFS) profile" evidence="2">
    <location>
        <begin position="7"/>
        <end position="399"/>
    </location>
</feature>
<keyword evidence="1" id="KW-0812">Transmembrane</keyword>
<keyword evidence="1" id="KW-1133">Transmembrane helix</keyword>
<feature type="transmembrane region" description="Helical" evidence="1">
    <location>
        <begin position="313"/>
        <end position="333"/>
    </location>
</feature>
<dbReference type="InterPro" id="IPR020846">
    <property type="entry name" value="MFS_dom"/>
</dbReference>
<dbReference type="GO" id="GO:0005886">
    <property type="term" value="C:plasma membrane"/>
    <property type="evidence" value="ECO:0007669"/>
    <property type="project" value="TreeGrafter"/>
</dbReference>
<keyword evidence="1" id="KW-0472">Membrane</keyword>
<gene>
    <name evidence="3" type="ORF">SE19_07085</name>
</gene>
<feature type="transmembrane region" description="Helical" evidence="1">
    <location>
        <begin position="219"/>
        <end position="241"/>
    </location>
</feature>
<dbReference type="Gene3D" id="1.20.1250.20">
    <property type="entry name" value="MFS general substrate transporter like domains"/>
    <property type="match status" value="2"/>
</dbReference>
<dbReference type="InterPro" id="IPR036259">
    <property type="entry name" value="MFS_trans_sf"/>
</dbReference>
<dbReference type="GO" id="GO:0022857">
    <property type="term" value="F:transmembrane transporter activity"/>
    <property type="evidence" value="ECO:0007669"/>
    <property type="project" value="InterPro"/>
</dbReference>
<dbReference type="PANTHER" id="PTHR43129:SF1">
    <property type="entry name" value="FOSMIDOMYCIN RESISTANCE PROTEIN"/>
    <property type="match status" value="1"/>
</dbReference>
<evidence type="ECO:0000259" key="2">
    <source>
        <dbReference type="PROSITE" id="PS50850"/>
    </source>
</evidence>
<feature type="transmembrane region" description="Helical" evidence="1">
    <location>
        <begin position="171"/>
        <end position="191"/>
    </location>
</feature>